<dbReference type="PANTHER" id="PTHR10272:SF0">
    <property type="entry name" value="PLATELET-ACTIVATING FACTOR ACETYLHYDROLASE"/>
    <property type="match status" value="1"/>
</dbReference>
<evidence type="ECO:0000256" key="1">
    <source>
        <dbReference type="ARBA" id="ARBA00022801"/>
    </source>
</evidence>
<organism evidence="6 7">
    <name type="scientific">Yoonia maricola</name>
    <dbReference type="NCBI Taxonomy" id="420999"/>
    <lineage>
        <taxon>Bacteria</taxon>
        <taxon>Pseudomonadati</taxon>
        <taxon>Pseudomonadota</taxon>
        <taxon>Alphaproteobacteria</taxon>
        <taxon>Rhodobacterales</taxon>
        <taxon>Paracoccaceae</taxon>
        <taxon>Yoonia</taxon>
    </lineage>
</organism>
<keyword evidence="3" id="KW-0443">Lipid metabolism</keyword>
<proteinExistence type="predicted"/>
<gene>
    <name evidence="6" type="ORF">BC777_3797</name>
</gene>
<dbReference type="PIRSF" id="PIRSF031982">
    <property type="entry name" value="UCP031982_abhydr"/>
    <property type="match status" value="1"/>
</dbReference>
<keyword evidence="4" id="KW-0732">Signal</keyword>
<dbReference type="EMBL" id="PGTY01000005">
    <property type="protein sequence ID" value="PJI84256.1"/>
    <property type="molecule type" value="Genomic_DNA"/>
</dbReference>
<evidence type="ECO:0000313" key="7">
    <source>
        <dbReference type="Proteomes" id="UP000228531"/>
    </source>
</evidence>
<keyword evidence="7" id="KW-1185">Reference proteome</keyword>
<dbReference type="GO" id="GO:0003847">
    <property type="term" value="F:1-alkyl-2-acetylglycerophosphocholine esterase activity"/>
    <property type="evidence" value="ECO:0007669"/>
    <property type="project" value="TreeGrafter"/>
</dbReference>
<dbReference type="OrthoDB" id="9814760at2"/>
<dbReference type="RefSeq" id="WP_100369737.1">
    <property type="nucleotide sequence ID" value="NZ_PGTY01000005.1"/>
</dbReference>
<keyword evidence="1 6" id="KW-0378">Hydrolase</keyword>
<dbReference type="InterPro" id="IPR000073">
    <property type="entry name" value="AB_hydrolase_1"/>
</dbReference>
<feature type="chain" id="PRO_5014637498" evidence="4">
    <location>
        <begin position="26"/>
        <end position="347"/>
    </location>
</feature>
<accession>A0A2M8W010</accession>
<evidence type="ECO:0000259" key="5">
    <source>
        <dbReference type="Pfam" id="PF12697"/>
    </source>
</evidence>
<evidence type="ECO:0000256" key="2">
    <source>
        <dbReference type="ARBA" id="ARBA00022963"/>
    </source>
</evidence>
<dbReference type="Proteomes" id="UP000228531">
    <property type="component" value="Unassembled WGS sequence"/>
</dbReference>
<evidence type="ECO:0000256" key="3">
    <source>
        <dbReference type="ARBA" id="ARBA00023098"/>
    </source>
</evidence>
<keyword evidence="2" id="KW-0442">Lipid degradation</keyword>
<evidence type="ECO:0000313" key="6">
    <source>
        <dbReference type="EMBL" id="PJI84256.1"/>
    </source>
</evidence>
<protein>
    <submittedName>
        <fullName evidence="6">Putative dienelactone hydrolase</fullName>
    </submittedName>
</protein>
<dbReference type="GO" id="GO:0016042">
    <property type="term" value="P:lipid catabolic process"/>
    <property type="evidence" value="ECO:0007669"/>
    <property type="project" value="UniProtKB-KW"/>
</dbReference>
<dbReference type="SUPFAM" id="SSF53474">
    <property type="entry name" value="alpha/beta-Hydrolases"/>
    <property type="match status" value="1"/>
</dbReference>
<evidence type="ECO:0000256" key="4">
    <source>
        <dbReference type="SAM" id="SignalP"/>
    </source>
</evidence>
<dbReference type="Gene3D" id="3.40.50.1820">
    <property type="entry name" value="alpha/beta hydrolase"/>
    <property type="match status" value="1"/>
</dbReference>
<dbReference type="AlphaFoldDB" id="A0A2M8W010"/>
<reference evidence="6 7" key="1">
    <citation type="submission" date="2017-11" db="EMBL/GenBank/DDBJ databases">
        <title>Genomic Encyclopedia of Archaeal and Bacterial Type Strains, Phase II (KMG-II): From Individual Species to Whole Genera.</title>
        <authorList>
            <person name="Goeker M."/>
        </authorList>
    </citation>
    <scope>NUCLEOTIDE SEQUENCE [LARGE SCALE GENOMIC DNA]</scope>
    <source>
        <strain evidence="6 7">DSM 29128</strain>
    </source>
</reference>
<feature type="signal peptide" evidence="4">
    <location>
        <begin position="1"/>
        <end position="25"/>
    </location>
</feature>
<dbReference type="PANTHER" id="PTHR10272">
    <property type="entry name" value="PLATELET-ACTIVATING FACTOR ACETYLHYDROLASE"/>
    <property type="match status" value="1"/>
</dbReference>
<sequence>MRYRSKMLMAVGTVVVLMMAVPASAVEPDAGVQQIVVRSQERGADLDVTIWYPAASGGETVLLGDNVFFEGTEAMLNAPVSDGQFPLILLSHGAGLSGRAEAMSWMATALAKEGFIVAAPTHPGNTGPDRSAAQTMKLWLRPSDLSDTLDAIEQNEVFRPHFDAENVGVVGLSMGGNTALAIAGARFDPALLASYCDTDDLNASLCDWVRLSGVDLHAMDTQAASRDNGDARVGLVVAIDPVPADVFDVTSFSGVSVPVTLVNFSEDGEIPLTARAEGIADAIPDATYTVIENGSHFSMFAECKPNAAEIAVEEGIEEPICENGNGSSRATVHAQLIDIIVAAYRNN</sequence>
<dbReference type="Pfam" id="PF12697">
    <property type="entry name" value="Abhydrolase_6"/>
    <property type="match status" value="1"/>
</dbReference>
<comment type="caution">
    <text evidence="6">The sequence shown here is derived from an EMBL/GenBank/DDBJ whole genome shotgun (WGS) entry which is preliminary data.</text>
</comment>
<name>A0A2M8W010_9RHOB</name>
<dbReference type="InterPro" id="IPR029058">
    <property type="entry name" value="AB_hydrolase_fold"/>
</dbReference>
<dbReference type="InterPro" id="IPR016986">
    <property type="entry name" value="UCP031982_abhydr"/>
</dbReference>
<feature type="domain" description="AB hydrolase-1" evidence="5">
    <location>
        <begin position="88"/>
        <end position="300"/>
    </location>
</feature>